<keyword evidence="1" id="KW-0695">RNA-directed DNA polymerase</keyword>
<gene>
    <name evidence="1" type="ORF">Tci_914397</name>
</gene>
<sequence length="82" mass="8954">SLPSNNVPNPRADLKAITTRSGVTLAGPSVSSPPSKEVDQEPEMITDQCNLPGSDFTFILAVASFYIGSGNFFCQWELYNWQ</sequence>
<proteinExistence type="predicted"/>
<organism evidence="1">
    <name type="scientific">Tanacetum cinerariifolium</name>
    <name type="common">Dalmatian daisy</name>
    <name type="synonym">Chrysanthemum cinerariifolium</name>
    <dbReference type="NCBI Taxonomy" id="118510"/>
    <lineage>
        <taxon>Eukaryota</taxon>
        <taxon>Viridiplantae</taxon>
        <taxon>Streptophyta</taxon>
        <taxon>Embryophyta</taxon>
        <taxon>Tracheophyta</taxon>
        <taxon>Spermatophyta</taxon>
        <taxon>Magnoliopsida</taxon>
        <taxon>eudicotyledons</taxon>
        <taxon>Gunneridae</taxon>
        <taxon>Pentapetalae</taxon>
        <taxon>asterids</taxon>
        <taxon>campanulids</taxon>
        <taxon>Asterales</taxon>
        <taxon>Asteraceae</taxon>
        <taxon>Asteroideae</taxon>
        <taxon>Anthemideae</taxon>
        <taxon>Anthemidinae</taxon>
        <taxon>Tanacetum</taxon>
    </lineage>
</organism>
<dbReference type="EMBL" id="BKCJ011573775">
    <property type="protein sequence ID" value="GFD42428.1"/>
    <property type="molecule type" value="Genomic_DNA"/>
</dbReference>
<reference evidence="1" key="1">
    <citation type="journal article" date="2019" name="Sci. Rep.">
        <title>Draft genome of Tanacetum cinerariifolium, the natural source of mosquito coil.</title>
        <authorList>
            <person name="Yamashiro T."/>
            <person name="Shiraishi A."/>
            <person name="Satake H."/>
            <person name="Nakayama K."/>
        </authorList>
    </citation>
    <scope>NUCLEOTIDE SEQUENCE</scope>
</reference>
<keyword evidence="1" id="KW-0548">Nucleotidyltransferase</keyword>
<name>A0A699W9Q8_TANCI</name>
<feature type="non-terminal residue" evidence="1">
    <location>
        <position position="1"/>
    </location>
</feature>
<evidence type="ECO:0000313" key="1">
    <source>
        <dbReference type="EMBL" id="GFD42428.1"/>
    </source>
</evidence>
<keyword evidence="1" id="KW-0808">Transferase</keyword>
<comment type="caution">
    <text evidence="1">The sequence shown here is derived from an EMBL/GenBank/DDBJ whole genome shotgun (WGS) entry which is preliminary data.</text>
</comment>
<dbReference type="GO" id="GO:0003964">
    <property type="term" value="F:RNA-directed DNA polymerase activity"/>
    <property type="evidence" value="ECO:0007669"/>
    <property type="project" value="UniProtKB-KW"/>
</dbReference>
<protein>
    <submittedName>
        <fullName evidence="1">Reverse transcriptase domain-containing protein</fullName>
    </submittedName>
</protein>
<dbReference type="AlphaFoldDB" id="A0A699W9Q8"/>
<accession>A0A699W9Q8</accession>